<evidence type="ECO:0000256" key="1">
    <source>
        <dbReference type="SAM" id="MobiDB-lite"/>
    </source>
</evidence>
<gene>
    <name evidence="2" type="ORF">B0T17DRAFT_627409</name>
</gene>
<accession>A0AA39XN84</accession>
<evidence type="ECO:0000313" key="3">
    <source>
        <dbReference type="Proteomes" id="UP001174934"/>
    </source>
</evidence>
<comment type="caution">
    <text evidence="2">The sequence shown here is derived from an EMBL/GenBank/DDBJ whole genome shotgun (WGS) entry which is preliminary data.</text>
</comment>
<sequence>RNTFSHLSKSQTFAAFYENHKLFNCPFKPRIFQSIIWPLSERYKPALHKSLSQTDQSTMSEATHPWTIIVPHEISKEINITDKTLYDTYIAKGFCGIDAVLREQFSPGFHCPAIIDQSAGFWTWLLRIYVGFAVFVACWEIGACFGLWSPHKNYDEYERVDDDKDLEKGLPVTSEPVFDHDQAVEMAEMDLTSDSGSDTDESIVQVDGGASIDSNESSDASISLYRCRTRRMSWSNV</sequence>
<dbReference type="AlphaFoldDB" id="A0AA39XN84"/>
<reference evidence="2" key="1">
    <citation type="submission" date="2023-06" db="EMBL/GenBank/DDBJ databases">
        <title>Genome-scale phylogeny and comparative genomics of the fungal order Sordariales.</title>
        <authorList>
            <consortium name="Lawrence Berkeley National Laboratory"/>
            <person name="Hensen N."/>
            <person name="Bonometti L."/>
            <person name="Westerberg I."/>
            <person name="Brannstrom I.O."/>
            <person name="Guillou S."/>
            <person name="Cros-Aarteil S."/>
            <person name="Calhoun S."/>
            <person name="Haridas S."/>
            <person name="Kuo A."/>
            <person name="Mondo S."/>
            <person name="Pangilinan J."/>
            <person name="Riley R."/>
            <person name="LaButti K."/>
            <person name="Andreopoulos B."/>
            <person name="Lipzen A."/>
            <person name="Chen C."/>
            <person name="Yanf M."/>
            <person name="Daum C."/>
            <person name="Ng V."/>
            <person name="Clum A."/>
            <person name="Steindorff A."/>
            <person name="Ohm R."/>
            <person name="Martin F."/>
            <person name="Silar P."/>
            <person name="Natvig D."/>
            <person name="Lalanne C."/>
            <person name="Gautier V."/>
            <person name="Ament-velasquez S.L."/>
            <person name="Kruys A."/>
            <person name="Hutchinson M.I."/>
            <person name="Powell A.J."/>
            <person name="Barry K."/>
            <person name="Miller A.N."/>
            <person name="Grigoriev I.V."/>
            <person name="Debuchy R."/>
            <person name="Gladieux P."/>
            <person name="Thoren M.H."/>
            <person name="Johannesson H."/>
        </authorList>
    </citation>
    <scope>NUCLEOTIDE SEQUENCE</scope>
    <source>
        <strain evidence="2">SMH3391-2</strain>
    </source>
</reference>
<evidence type="ECO:0000313" key="2">
    <source>
        <dbReference type="EMBL" id="KAK0637142.1"/>
    </source>
</evidence>
<dbReference type="EMBL" id="JAULSR010000001">
    <property type="protein sequence ID" value="KAK0637142.1"/>
    <property type="molecule type" value="Genomic_DNA"/>
</dbReference>
<name>A0AA39XN84_9PEZI</name>
<dbReference type="Proteomes" id="UP001174934">
    <property type="component" value="Unassembled WGS sequence"/>
</dbReference>
<protein>
    <submittedName>
        <fullName evidence="2">Uncharacterized protein</fullName>
    </submittedName>
</protein>
<proteinExistence type="predicted"/>
<feature type="non-terminal residue" evidence="2">
    <location>
        <position position="1"/>
    </location>
</feature>
<keyword evidence="3" id="KW-1185">Reference proteome</keyword>
<organism evidence="2 3">
    <name type="scientific">Bombardia bombarda</name>
    <dbReference type="NCBI Taxonomy" id="252184"/>
    <lineage>
        <taxon>Eukaryota</taxon>
        <taxon>Fungi</taxon>
        <taxon>Dikarya</taxon>
        <taxon>Ascomycota</taxon>
        <taxon>Pezizomycotina</taxon>
        <taxon>Sordariomycetes</taxon>
        <taxon>Sordariomycetidae</taxon>
        <taxon>Sordariales</taxon>
        <taxon>Lasiosphaeriaceae</taxon>
        <taxon>Bombardia</taxon>
    </lineage>
</organism>
<feature type="region of interest" description="Disordered" evidence="1">
    <location>
        <begin position="191"/>
        <end position="218"/>
    </location>
</feature>